<evidence type="ECO:0000313" key="1">
    <source>
        <dbReference type="EMBL" id="CAE8587601.1"/>
    </source>
</evidence>
<comment type="caution">
    <text evidence="1">The sequence shown here is derived from an EMBL/GenBank/DDBJ whole genome shotgun (WGS) entry which is preliminary data.</text>
</comment>
<protein>
    <submittedName>
        <fullName evidence="1">Uncharacterized protein</fullName>
    </submittedName>
</protein>
<dbReference type="AlphaFoldDB" id="A0A813DFI7"/>
<gene>
    <name evidence="1" type="ORF">PGLA1383_LOCUS6436</name>
</gene>
<keyword evidence="2" id="KW-1185">Reference proteome</keyword>
<dbReference type="Proteomes" id="UP000654075">
    <property type="component" value="Unassembled WGS sequence"/>
</dbReference>
<accession>A0A813DFI7</accession>
<proteinExistence type="predicted"/>
<name>A0A813DFI7_POLGL</name>
<organism evidence="1 2">
    <name type="scientific">Polarella glacialis</name>
    <name type="common">Dinoflagellate</name>
    <dbReference type="NCBI Taxonomy" id="89957"/>
    <lineage>
        <taxon>Eukaryota</taxon>
        <taxon>Sar</taxon>
        <taxon>Alveolata</taxon>
        <taxon>Dinophyceae</taxon>
        <taxon>Suessiales</taxon>
        <taxon>Suessiaceae</taxon>
        <taxon>Polarella</taxon>
    </lineage>
</organism>
<reference evidence="1" key="1">
    <citation type="submission" date="2021-02" db="EMBL/GenBank/DDBJ databases">
        <authorList>
            <person name="Dougan E. K."/>
            <person name="Rhodes N."/>
            <person name="Thang M."/>
            <person name="Chan C."/>
        </authorList>
    </citation>
    <scope>NUCLEOTIDE SEQUENCE</scope>
</reference>
<evidence type="ECO:0000313" key="2">
    <source>
        <dbReference type="Proteomes" id="UP000654075"/>
    </source>
</evidence>
<sequence length="161" mass="17928">MAACFTIIGWERRAFSIGEHYYIQICTASDAGGNLAVVYRTAYECGLDESKTPPRPAHQVALRSKEPTWPWTSCLCAGGDYGRVNHTFCSLFWHNPQSYCPGREEDARPSIAEESGGKGCLYDLVKTGAGQFELTLVHLGNQDTPEVQDLLTKQNWWCAHP</sequence>
<dbReference type="EMBL" id="CAJNNV010002685">
    <property type="protein sequence ID" value="CAE8587601.1"/>
    <property type="molecule type" value="Genomic_DNA"/>
</dbReference>